<evidence type="ECO:0000313" key="3">
    <source>
        <dbReference type="Proteomes" id="UP000324222"/>
    </source>
</evidence>
<protein>
    <submittedName>
        <fullName evidence="2">Uncharacterized protein</fullName>
    </submittedName>
</protein>
<reference evidence="2 3" key="1">
    <citation type="submission" date="2019-05" db="EMBL/GenBank/DDBJ databases">
        <title>Another draft genome of Portunus trituberculatus and its Hox gene families provides insights of decapod evolution.</title>
        <authorList>
            <person name="Jeong J.-H."/>
            <person name="Song I."/>
            <person name="Kim S."/>
            <person name="Choi T."/>
            <person name="Kim D."/>
            <person name="Ryu S."/>
            <person name="Kim W."/>
        </authorList>
    </citation>
    <scope>NUCLEOTIDE SEQUENCE [LARGE SCALE GENOMIC DNA]</scope>
    <source>
        <tissue evidence="2">Muscle</tissue>
    </source>
</reference>
<accession>A0A5B7E8G7</accession>
<organism evidence="2 3">
    <name type="scientific">Portunus trituberculatus</name>
    <name type="common">Swimming crab</name>
    <name type="synonym">Neptunus trituberculatus</name>
    <dbReference type="NCBI Taxonomy" id="210409"/>
    <lineage>
        <taxon>Eukaryota</taxon>
        <taxon>Metazoa</taxon>
        <taxon>Ecdysozoa</taxon>
        <taxon>Arthropoda</taxon>
        <taxon>Crustacea</taxon>
        <taxon>Multicrustacea</taxon>
        <taxon>Malacostraca</taxon>
        <taxon>Eumalacostraca</taxon>
        <taxon>Eucarida</taxon>
        <taxon>Decapoda</taxon>
        <taxon>Pleocyemata</taxon>
        <taxon>Brachyura</taxon>
        <taxon>Eubrachyura</taxon>
        <taxon>Portunoidea</taxon>
        <taxon>Portunidae</taxon>
        <taxon>Portuninae</taxon>
        <taxon>Portunus</taxon>
    </lineage>
</organism>
<dbReference type="AlphaFoldDB" id="A0A5B7E8G7"/>
<keyword evidence="3" id="KW-1185">Reference proteome</keyword>
<name>A0A5B7E8G7_PORTR</name>
<sequence>MRIFKPIAPPWSGGYSRLPSCTPSACTPSGTPPDGTPISGSPPGGTPVLGAPTPSPLFPAAASPATPSRTHGKSSRITPTQTHLEWVACELRPPILARPCSPICHLSEDDFPCAHILDVYDEDARLFSPKRRLLLGCRVCRSAARWLRCSRVKVHLLQKIQVKHASGSLGFVDGFTEPWRMLASREPLSISA</sequence>
<proteinExistence type="predicted"/>
<dbReference type="EMBL" id="VSRR010002007">
    <property type="protein sequence ID" value="MPC29054.1"/>
    <property type="molecule type" value="Genomic_DNA"/>
</dbReference>
<evidence type="ECO:0000256" key="1">
    <source>
        <dbReference type="SAM" id="MobiDB-lite"/>
    </source>
</evidence>
<dbReference type="Proteomes" id="UP000324222">
    <property type="component" value="Unassembled WGS sequence"/>
</dbReference>
<evidence type="ECO:0000313" key="2">
    <source>
        <dbReference type="EMBL" id="MPC29054.1"/>
    </source>
</evidence>
<feature type="region of interest" description="Disordered" evidence="1">
    <location>
        <begin position="22"/>
        <end position="77"/>
    </location>
</feature>
<feature type="compositionally biased region" description="Low complexity" evidence="1">
    <location>
        <begin position="58"/>
        <end position="69"/>
    </location>
</feature>
<gene>
    <name evidence="2" type="ORF">E2C01_022270</name>
</gene>
<comment type="caution">
    <text evidence="2">The sequence shown here is derived from an EMBL/GenBank/DDBJ whole genome shotgun (WGS) entry which is preliminary data.</text>
</comment>